<dbReference type="InterPro" id="IPR033121">
    <property type="entry name" value="PEPTIDASE_A1"/>
</dbReference>
<evidence type="ECO:0000256" key="1">
    <source>
        <dbReference type="SAM" id="SignalP"/>
    </source>
</evidence>
<keyword evidence="1" id="KW-0732">Signal</keyword>
<dbReference type="Proteomes" id="UP000326565">
    <property type="component" value="Unassembled WGS sequence"/>
</dbReference>
<dbReference type="Gene3D" id="2.40.70.10">
    <property type="entry name" value="Acid Proteases"/>
    <property type="match status" value="1"/>
</dbReference>
<name>A0A5N5WXG7_9EURO</name>
<accession>A0A5N5WXG7</accession>
<protein>
    <recommendedName>
        <fullName evidence="2">Peptidase A1 domain-containing protein</fullName>
    </recommendedName>
</protein>
<dbReference type="SUPFAM" id="SSF50630">
    <property type="entry name" value="Acid proteases"/>
    <property type="match status" value="1"/>
</dbReference>
<dbReference type="AlphaFoldDB" id="A0A5N5WXG7"/>
<feature type="signal peptide" evidence="1">
    <location>
        <begin position="1"/>
        <end position="17"/>
    </location>
</feature>
<keyword evidence="4" id="KW-1185">Reference proteome</keyword>
<evidence type="ECO:0000259" key="2">
    <source>
        <dbReference type="Pfam" id="PF00026"/>
    </source>
</evidence>
<evidence type="ECO:0000313" key="3">
    <source>
        <dbReference type="EMBL" id="KAB8071924.1"/>
    </source>
</evidence>
<feature type="domain" description="Peptidase A1" evidence="2">
    <location>
        <begin position="66"/>
        <end position="203"/>
    </location>
</feature>
<dbReference type="EMBL" id="ML732260">
    <property type="protein sequence ID" value="KAB8071924.1"/>
    <property type="molecule type" value="Genomic_DNA"/>
</dbReference>
<dbReference type="Pfam" id="PF00026">
    <property type="entry name" value="Asp"/>
    <property type="match status" value="1"/>
</dbReference>
<proteinExistence type="predicted"/>
<dbReference type="InterPro" id="IPR021109">
    <property type="entry name" value="Peptidase_aspartic_dom_sf"/>
</dbReference>
<reference evidence="3 4" key="1">
    <citation type="submission" date="2019-04" db="EMBL/GenBank/DDBJ databases">
        <title>Friends and foes A comparative genomics study of 23 Aspergillus species from section Flavi.</title>
        <authorList>
            <consortium name="DOE Joint Genome Institute"/>
            <person name="Kjaerbolling I."/>
            <person name="Vesth T."/>
            <person name="Frisvad J.C."/>
            <person name="Nybo J.L."/>
            <person name="Theobald S."/>
            <person name="Kildgaard S."/>
            <person name="Isbrandt T."/>
            <person name="Kuo A."/>
            <person name="Sato A."/>
            <person name="Lyhne E.K."/>
            <person name="Kogle M.E."/>
            <person name="Wiebenga A."/>
            <person name="Kun R.S."/>
            <person name="Lubbers R.J."/>
            <person name="Makela M.R."/>
            <person name="Barry K."/>
            <person name="Chovatia M."/>
            <person name="Clum A."/>
            <person name="Daum C."/>
            <person name="Haridas S."/>
            <person name="He G."/>
            <person name="LaButti K."/>
            <person name="Lipzen A."/>
            <person name="Mondo S."/>
            <person name="Riley R."/>
            <person name="Salamov A."/>
            <person name="Simmons B.A."/>
            <person name="Magnuson J.K."/>
            <person name="Henrissat B."/>
            <person name="Mortensen U.H."/>
            <person name="Larsen T.O."/>
            <person name="Devries R.P."/>
            <person name="Grigoriev I.V."/>
            <person name="Machida M."/>
            <person name="Baker S.E."/>
            <person name="Andersen M.R."/>
        </authorList>
    </citation>
    <scope>NUCLEOTIDE SEQUENCE [LARGE SCALE GENOMIC DNA]</scope>
    <source>
        <strain evidence="3 4">CBS 151.66</strain>
    </source>
</reference>
<gene>
    <name evidence="3" type="ORF">BDV29DRAFT_178409</name>
</gene>
<feature type="chain" id="PRO_5025036884" description="Peptidase A1 domain-containing protein" evidence="1">
    <location>
        <begin position="18"/>
        <end position="325"/>
    </location>
</feature>
<evidence type="ECO:0000313" key="4">
    <source>
        <dbReference type="Proteomes" id="UP000326565"/>
    </source>
</evidence>
<sequence>MLSLWLLALESVQFTSALTLEKRGVPSVVRAPFGGRPVADVADFHHRRGKRDQTSIIVSQRAAGSYAEVSFGTPPQRLPVRFSTSNDQIYITAAESTDFDPMLERSSRLSYAYNASASTTSRFIKANASIDFETPYSEWYGTEGHVTDTLAIGDLRVDAVEFAIQDQHAGNVIGLEYSAPNSSVTFLPHALVKSNAIKTPALSMCGWTKRWHYPLRLLPSAAAKEFYSMPEIKDPRRWVPCAMKTQNVSLTFRFGQATIKSPLSSFITECTRPEGDIIKCAIDITETTPPLMTVSHLGTNTSRCIQSMIWGMMRFILHTYVQSMH</sequence>
<organism evidence="3 4">
    <name type="scientific">Aspergillus leporis</name>
    <dbReference type="NCBI Taxonomy" id="41062"/>
    <lineage>
        <taxon>Eukaryota</taxon>
        <taxon>Fungi</taxon>
        <taxon>Dikarya</taxon>
        <taxon>Ascomycota</taxon>
        <taxon>Pezizomycotina</taxon>
        <taxon>Eurotiomycetes</taxon>
        <taxon>Eurotiomycetidae</taxon>
        <taxon>Eurotiales</taxon>
        <taxon>Aspergillaceae</taxon>
        <taxon>Aspergillus</taxon>
        <taxon>Aspergillus subgen. Circumdati</taxon>
    </lineage>
</organism>